<keyword evidence="3" id="KW-1185">Reference proteome</keyword>
<dbReference type="OrthoDB" id="8063408at2759"/>
<feature type="region of interest" description="Disordered" evidence="1">
    <location>
        <begin position="762"/>
        <end position="802"/>
    </location>
</feature>
<name>A0A8J4Y0Z6_CHIOP</name>
<dbReference type="PANTHER" id="PTHR46114">
    <property type="entry name" value="APPLE DOMAIN-CONTAINING PROTEIN"/>
    <property type="match status" value="1"/>
</dbReference>
<protein>
    <submittedName>
        <fullName evidence="2">Uncharacterized protein</fullName>
    </submittedName>
</protein>
<sequence>MASTGRIGTASSTPTFHLPAVHWLTAKKFLYQRSQSFPTATTRPPVQTSEDIQKKSMKHKIVRSPFHNVSLMIWFGISACRRLLRAVGLQTQREKSTCKDARITFFRRRHEAYMGYFCQEEDLVYCRDVAGLLLNSALLNTIREIGDSSLTAFIVMASARRSCRNNPDVFCYICGQYTLSGDRKNITGFVKRAYGAYFKVKLGDQDKSWAPHTVCKTCVEYLRRWTKGAKTSHEVWDSDGLEGAEEDLVYCRDVAGLLVKLGAPQYDPRDWRLFIDSCKRSLKCVLLHNGNQFASIPLAHSTTLKEKYEAVKYVLDKIQYEQHQWIICVDLKMVELLLGQQSGFTNVSVGEYSENSRWPGFIVMASARRSCRNNPDVFCYICGQYTLSGDRKNITGFVKRAYGAYFKVKLGDQDKSWAPHTVCKTCVEYLRRWTKGAKTSLKFGIPMVWREPFDHASDCYFCAINTNGINRKNRHSLQYPDLPSARRPLAHCAKKFLYQRSQSFPTATTRPPVQTSEDIQKKSMKHKIVRSPFHNSRQSQHYVKKKWPAREQLVPGARNIINEPLVDREKILIPPLHLKLGLMKQFTRALDKDGRCFNYLCRAFPGLTIEKLKAGIFDGPQIRQLIKDTEFQNSMNTLECAAWKSFVQVVNNFLGNTKAANHARLVSSMIEAFQKLGCLMSIKMHFLFSHMEKFPENLGAMSDEQEKGQTLVGVPLACTACVCVLPLVQDPTLSNTCCCSVHAHHHALNVTTFVLLASTTTQHGEGTGEADDSVLPGGVDASHRQQGGQVTGGDVQGEELRA</sequence>
<reference evidence="2" key="1">
    <citation type="submission" date="2020-07" db="EMBL/GenBank/DDBJ databases">
        <title>The High-quality genome of the commercially important snow crab, Chionoecetes opilio.</title>
        <authorList>
            <person name="Jeong J.-H."/>
            <person name="Ryu S."/>
        </authorList>
    </citation>
    <scope>NUCLEOTIDE SEQUENCE</scope>
    <source>
        <strain evidence="2">MADBK_172401_WGS</strain>
        <tissue evidence="2">Digestive gland</tissue>
    </source>
</reference>
<dbReference type="AlphaFoldDB" id="A0A8J4Y0Z6"/>
<proteinExistence type="predicted"/>
<accession>A0A8J4Y0Z6</accession>
<organism evidence="2 3">
    <name type="scientific">Chionoecetes opilio</name>
    <name type="common">Atlantic snow crab</name>
    <name type="synonym">Cancer opilio</name>
    <dbReference type="NCBI Taxonomy" id="41210"/>
    <lineage>
        <taxon>Eukaryota</taxon>
        <taxon>Metazoa</taxon>
        <taxon>Ecdysozoa</taxon>
        <taxon>Arthropoda</taxon>
        <taxon>Crustacea</taxon>
        <taxon>Multicrustacea</taxon>
        <taxon>Malacostraca</taxon>
        <taxon>Eumalacostraca</taxon>
        <taxon>Eucarida</taxon>
        <taxon>Decapoda</taxon>
        <taxon>Pleocyemata</taxon>
        <taxon>Brachyura</taxon>
        <taxon>Eubrachyura</taxon>
        <taxon>Majoidea</taxon>
        <taxon>Majidae</taxon>
        <taxon>Chionoecetes</taxon>
    </lineage>
</organism>
<dbReference type="Proteomes" id="UP000770661">
    <property type="component" value="Unassembled WGS sequence"/>
</dbReference>
<evidence type="ECO:0000256" key="1">
    <source>
        <dbReference type="SAM" id="MobiDB-lite"/>
    </source>
</evidence>
<evidence type="ECO:0000313" key="3">
    <source>
        <dbReference type="Proteomes" id="UP000770661"/>
    </source>
</evidence>
<evidence type="ECO:0000313" key="2">
    <source>
        <dbReference type="EMBL" id="KAG0719093.1"/>
    </source>
</evidence>
<gene>
    <name evidence="2" type="ORF">GWK47_007388</name>
</gene>
<dbReference type="PANTHER" id="PTHR46114:SF1">
    <property type="entry name" value="ZAD DOMAIN-CONTAINING PROTEIN"/>
    <property type="match status" value="1"/>
</dbReference>
<dbReference type="EMBL" id="JACEEZ010015070">
    <property type="protein sequence ID" value="KAG0719093.1"/>
    <property type="molecule type" value="Genomic_DNA"/>
</dbReference>
<comment type="caution">
    <text evidence="2">The sequence shown here is derived from an EMBL/GenBank/DDBJ whole genome shotgun (WGS) entry which is preliminary data.</text>
</comment>